<dbReference type="InterPro" id="IPR000917">
    <property type="entry name" value="Sulfatase_N"/>
</dbReference>
<dbReference type="SUPFAM" id="SSF53649">
    <property type="entry name" value="Alkaline phosphatase-like"/>
    <property type="match status" value="1"/>
</dbReference>
<dbReference type="RefSeq" id="WP_183717603.1">
    <property type="nucleotide sequence ID" value="NZ_JACHGO010000001.1"/>
</dbReference>
<keyword evidence="4" id="KW-1185">Reference proteome</keyword>
<feature type="domain" description="Sulfatase N-terminal" evidence="2">
    <location>
        <begin position="3"/>
        <end position="358"/>
    </location>
</feature>
<dbReference type="Gene3D" id="3.30.1120.10">
    <property type="match status" value="1"/>
</dbReference>
<dbReference type="CDD" id="cd16148">
    <property type="entry name" value="sulfatase_like"/>
    <property type="match status" value="1"/>
</dbReference>
<reference evidence="3 4" key="1">
    <citation type="submission" date="2020-08" db="EMBL/GenBank/DDBJ databases">
        <title>Genomic Encyclopedia of Type Strains, Phase IV (KMG-IV): sequencing the most valuable type-strain genomes for metagenomic binning, comparative biology and taxonomic classification.</title>
        <authorList>
            <person name="Goeker M."/>
        </authorList>
    </citation>
    <scope>NUCLEOTIDE SEQUENCE [LARGE SCALE GENOMIC DNA]</scope>
    <source>
        <strain evidence="3 4">DSM 11275</strain>
    </source>
</reference>
<dbReference type="GO" id="GO:0004065">
    <property type="term" value="F:arylsulfatase activity"/>
    <property type="evidence" value="ECO:0007669"/>
    <property type="project" value="TreeGrafter"/>
</dbReference>
<dbReference type="Pfam" id="PF00884">
    <property type="entry name" value="Sulfatase"/>
    <property type="match status" value="1"/>
</dbReference>
<name>A0A7W8C0L0_9BACT</name>
<evidence type="ECO:0000313" key="3">
    <source>
        <dbReference type="EMBL" id="MBB5142272.1"/>
    </source>
</evidence>
<dbReference type="EMBL" id="JACHGO010000001">
    <property type="protein sequence ID" value="MBB5142272.1"/>
    <property type="molecule type" value="Genomic_DNA"/>
</dbReference>
<comment type="caution">
    <text evidence="3">The sequence shown here is derived from an EMBL/GenBank/DDBJ whole genome shotgun (WGS) entry which is preliminary data.</text>
</comment>
<comment type="similarity">
    <text evidence="1">Belongs to the sulfatase family.</text>
</comment>
<dbReference type="InterPro" id="IPR050738">
    <property type="entry name" value="Sulfatase"/>
</dbReference>
<dbReference type="PANTHER" id="PTHR42693:SF33">
    <property type="entry name" value="ARYLSULFATASE"/>
    <property type="match status" value="1"/>
</dbReference>
<gene>
    <name evidence="3" type="ORF">HNQ38_000335</name>
</gene>
<proteinExistence type="inferred from homology"/>
<evidence type="ECO:0000259" key="2">
    <source>
        <dbReference type="Pfam" id="PF00884"/>
    </source>
</evidence>
<evidence type="ECO:0000256" key="1">
    <source>
        <dbReference type="ARBA" id="ARBA00008779"/>
    </source>
</evidence>
<dbReference type="PANTHER" id="PTHR42693">
    <property type="entry name" value="ARYLSULFATASE FAMILY MEMBER"/>
    <property type="match status" value="1"/>
</dbReference>
<protein>
    <submittedName>
        <fullName evidence="3">Arylsulfatase A-like enzyme</fullName>
    </submittedName>
</protein>
<organism evidence="3 4">
    <name type="scientific">Desulfovibrio intestinalis</name>
    <dbReference type="NCBI Taxonomy" id="58621"/>
    <lineage>
        <taxon>Bacteria</taxon>
        <taxon>Pseudomonadati</taxon>
        <taxon>Thermodesulfobacteriota</taxon>
        <taxon>Desulfovibrionia</taxon>
        <taxon>Desulfovibrionales</taxon>
        <taxon>Desulfovibrionaceae</taxon>
        <taxon>Desulfovibrio</taxon>
    </lineage>
</organism>
<sequence length="522" mass="59519">MPKNVIVIMFDSLQYNYLGCYGNEWIKTPNMDRLAREGVLFENCYTEGLPTVPCRRAMHTGRYTLQKAGWVALSEEDTTIADLCWGRPIQTGLVFDCPNYRLPKFGYTRGFDKVWYTRGQEADNFYEYDPLINLSIDDYVEEACAKAYAEKMGEAALAGNLTELGIFLRQRQYWRSKEDHFVARTVDAAIDYLGGVDRNKSFFLWVDSFDPHEPWYPPSVTEGRPCPYDPDYKGKPQPYPCEGPVDGVFTEEQLHHIRMLYAETITLCDEYLGKLMDTVKAMGLEENTLFMMVSDHGEHLGNGEHGHGIMTKVRPWPYEELAHTPMLLRAPGIKAGQRIKSFVQSCDVAPTVCDWLGIGIHPDMQGKSLLPLVRGEVDKVRDFAIAGYHSYSWGMFTDDWSYIHWLQPENRDSDKMAAEFYSESIDSSHITATGGKGYMEEWRKGFGADDSEKPAGTVLSSLDGADQWTCSPNSVAEVPETDELYDRRKDPFQLKNVLDKHPEVGKEMLLRLKEFMGELMTS</sequence>
<dbReference type="Proteomes" id="UP000539075">
    <property type="component" value="Unassembled WGS sequence"/>
</dbReference>
<dbReference type="InterPro" id="IPR017850">
    <property type="entry name" value="Alkaline_phosphatase_core_sf"/>
</dbReference>
<accession>A0A7W8C0L0</accession>
<evidence type="ECO:0000313" key="4">
    <source>
        <dbReference type="Proteomes" id="UP000539075"/>
    </source>
</evidence>
<dbReference type="Gene3D" id="3.40.720.10">
    <property type="entry name" value="Alkaline Phosphatase, subunit A"/>
    <property type="match status" value="1"/>
</dbReference>
<dbReference type="AlphaFoldDB" id="A0A7W8C0L0"/>